<reference evidence="2" key="1">
    <citation type="submission" date="2016-11" db="EMBL/GenBank/DDBJ databases">
        <authorList>
            <person name="Varghese N."/>
            <person name="Submissions S."/>
        </authorList>
    </citation>
    <scope>NUCLEOTIDE SEQUENCE [LARGE SCALE GENOMIC DNA]</scope>
    <source>
        <strain evidence="2">DSM 15449</strain>
    </source>
</reference>
<proteinExistence type="predicted"/>
<dbReference type="Proteomes" id="UP000183954">
    <property type="component" value="Unassembled WGS sequence"/>
</dbReference>
<dbReference type="AlphaFoldDB" id="A0A1M6G8B4"/>
<dbReference type="STRING" id="1121420.SAMN02746098_05090"/>
<sequence length="51" mass="5954">MTYQKRGKSVFVVQWARDNDVNFTREQGLILIDEYGNSGQGYLKMISYYVA</sequence>
<dbReference type="EMBL" id="FQXJ01000035">
    <property type="protein sequence ID" value="SHJ06168.1"/>
    <property type="molecule type" value="Genomic_DNA"/>
</dbReference>
<evidence type="ECO:0000313" key="2">
    <source>
        <dbReference type="Proteomes" id="UP000183954"/>
    </source>
</evidence>
<gene>
    <name evidence="1" type="ORF">SAMN02746098_05090</name>
</gene>
<keyword evidence="2" id="KW-1185">Reference proteome</keyword>
<protein>
    <submittedName>
        <fullName evidence="1">Uncharacterized protein</fullName>
    </submittedName>
</protein>
<organism evidence="1 2">
    <name type="scientific">Desulfosporosinus lacus DSM 15449</name>
    <dbReference type="NCBI Taxonomy" id="1121420"/>
    <lineage>
        <taxon>Bacteria</taxon>
        <taxon>Bacillati</taxon>
        <taxon>Bacillota</taxon>
        <taxon>Clostridia</taxon>
        <taxon>Eubacteriales</taxon>
        <taxon>Desulfitobacteriaceae</taxon>
        <taxon>Desulfosporosinus</taxon>
    </lineage>
</organism>
<evidence type="ECO:0000313" key="1">
    <source>
        <dbReference type="EMBL" id="SHJ06168.1"/>
    </source>
</evidence>
<accession>A0A1M6G8B4</accession>
<name>A0A1M6G8B4_9FIRM</name>